<reference evidence="1" key="1">
    <citation type="submission" date="2013-08" db="EMBL/GenBank/DDBJ databases">
        <title>Comparison of modified E. coli strains.</title>
        <authorList>
            <person name="Juergensen J."/>
            <person name="Bonge A."/>
            <person name="Streit W.R."/>
        </authorList>
    </citation>
    <scope>NUCLEOTIDE SEQUENCE</scope>
</reference>
<dbReference type="EMBL" id="KF540244">
    <property type="protein sequence ID" value="AIF26726.1"/>
    <property type="molecule type" value="Genomic_DNA"/>
</dbReference>
<sequence>MIYTKLLREYCLQNKGMVFDISKEYKEHFSMIPYKTYCKILNRLADEHIITKQSHRAYVVSKARAADDSVLKFYTNDEHGLVIGYSFYNSVGITEYIDDKIEVYTNLITNNQKTIGKYKLYRFDIPRFTKYHVSCILALELIEKIPFIKSCNQATALLKVYSYLENYNDSIFEEIIKAHDYHYSTICSLERILKDSFRKETDCVKICLIIQNQSCGSNYDVHKNQT</sequence>
<accession>A0A0H3U889</accession>
<dbReference type="AlphaFoldDB" id="A0A0H3U889"/>
<evidence type="ECO:0008006" key="2">
    <source>
        <dbReference type="Google" id="ProtNLM"/>
    </source>
</evidence>
<proteinExistence type="predicted"/>
<evidence type="ECO:0000313" key="1">
    <source>
        <dbReference type="EMBL" id="AIF26726.1"/>
    </source>
</evidence>
<organism evidence="1">
    <name type="scientific">uncultured bacterium fosmid pJB84G2</name>
    <dbReference type="NCBI Taxonomy" id="1478072"/>
    <lineage>
        <taxon>Bacteria</taxon>
        <taxon>environmental samples</taxon>
    </lineage>
</organism>
<protein>
    <recommendedName>
        <fullName evidence="2">AbiEi antitoxin C-terminal domain-containing protein</fullName>
    </recommendedName>
</protein>
<name>A0A0H3U889_9BACT</name>